<dbReference type="Proteomes" id="UP000030231">
    <property type="component" value="Genome"/>
</dbReference>
<dbReference type="KEGG" id="vg:40100320"/>
<protein>
    <submittedName>
        <fullName evidence="1">Uncharacterized protein</fullName>
    </submittedName>
</protein>
<keyword evidence="2" id="KW-1185">Reference proteome</keyword>
<name>A0A0A1IV51_9CAUD</name>
<reference evidence="1 2" key="1">
    <citation type="journal article" date="2015" name="PLoS ONE">
        <title>Investigation of a Large Collection of Pseudomonas aeruginosa Bacteriophages Collected from a Single Environmental Source in Abidjan, Cote d'Ivoire.</title>
        <authorList>
            <person name="Essoh C."/>
            <person name="Latino L."/>
            <person name="Midoux C."/>
            <person name="Blouin Y."/>
            <person name="Loukou G."/>
            <person name="Nguetta S.P."/>
            <person name="Lathro S."/>
            <person name="Cablanmian A."/>
            <person name="Kouassi A.K."/>
            <person name="Vergnaud G."/>
            <person name="Pourcel C."/>
        </authorList>
    </citation>
    <scope>NUCLEOTIDE SEQUENCE [LARGE SCALE GENOMIC DNA]</scope>
    <source>
        <strain evidence="1">Ab02</strain>
    </source>
</reference>
<proteinExistence type="predicted"/>
<sequence length="61" mass="7161">MFELMQELEGQAIDNSKEGVYLQKIRKEWKYVEDYIHALEELALSVMPSELLKEIQEDCGV</sequence>
<evidence type="ECO:0000313" key="2">
    <source>
        <dbReference type="Proteomes" id="UP000030231"/>
    </source>
</evidence>
<evidence type="ECO:0000313" key="1">
    <source>
        <dbReference type="EMBL" id="CEF88975.1"/>
    </source>
</evidence>
<gene>
    <name evidence="1" type="primary">ORF45</name>
</gene>
<accession>A0A0A1IV51</accession>
<organism evidence="1 2">
    <name type="scientific">Pseudomonas phage vB_PaeM_C2-10_Ab02</name>
    <dbReference type="NCBI Taxonomy" id="1548900"/>
    <lineage>
        <taxon>Viruses</taxon>
        <taxon>Duplodnaviria</taxon>
        <taxon>Heunggongvirae</taxon>
        <taxon>Uroviricota</taxon>
        <taxon>Caudoviricetes</taxon>
        <taxon>Vandenendeviridae</taxon>
        <taxon>Skurskavirinae</taxon>
        <taxon>Pakpunavirus</taxon>
        <taxon>Pakpunavirus CAb02</taxon>
    </lineage>
</organism>
<dbReference type="RefSeq" id="YP_009623452.1">
    <property type="nucleotide sequence ID" value="NC_042113.1"/>
</dbReference>
<dbReference type="EMBL" id="LN610572">
    <property type="protein sequence ID" value="CEF88975.1"/>
    <property type="molecule type" value="Genomic_DNA"/>
</dbReference>
<dbReference type="GeneID" id="40100320"/>